<evidence type="ECO:0000259" key="5">
    <source>
        <dbReference type="Pfam" id="PF25917"/>
    </source>
</evidence>
<evidence type="ECO:0000256" key="2">
    <source>
        <dbReference type="SAM" id="MobiDB-lite"/>
    </source>
</evidence>
<feature type="domain" description="Multidrug resistance protein MdtA-like barrel-sandwich hybrid" evidence="5">
    <location>
        <begin position="96"/>
        <end position="288"/>
    </location>
</feature>
<feature type="coiled-coil region" evidence="1">
    <location>
        <begin position="168"/>
        <end position="254"/>
    </location>
</feature>
<dbReference type="PRINTS" id="PR01490">
    <property type="entry name" value="RTXTOXIND"/>
</dbReference>
<feature type="transmembrane region" description="Helical" evidence="3">
    <location>
        <begin position="52"/>
        <end position="72"/>
    </location>
</feature>
<keyword evidence="8" id="KW-1185">Reference proteome</keyword>
<accession>A0ABT0RQL7</accession>
<reference evidence="7 8" key="1">
    <citation type="submission" date="2022-05" db="EMBL/GenBank/DDBJ databases">
        <authorList>
            <person name="Jo J.-H."/>
            <person name="Im W.-T."/>
        </authorList>
    </citation>
    <scope>NUCLEOTIDE SEQUENCE [LARGE SCALE GENOMIC DNA]</scope>
    <source>
        <strain evidence="7 8">NSE70-1</strain>
    </source>
</reference>
<evidence type="ECO:0000256" key="1">
    <source>
        <dbReference type="SAM" id="Coils"/>
    </source>
</evidence>
<feature type="domain" description="Multidrug resistance protein MdtA-like alpha-helical hairpin" evidence="4">
    <location>
        <begin position="165"/>
        <end position="219"/>
    </location>
</feature>
<dbReference type="SUPFAM" id="SSF111369">
    <property type="entry name" value="HlyD-like secretion proteins"/>
    <property type="match status" value="3"/>
</dbReference>
<evidence type="ECO:0000259" key="4">
    <source>
        <dbReference type="Pfam" id="PF25876"/>
    </source>
</evidence>
<dbReference type="RefSeq" id="WP_249902635.1">
    <property type="nucleotide sequence ID" value="NZ_JAMGBA010000001.1"/>
</dbReference>
<keyword evidence="3" id="KW-1133">Transmembrane helix</keyword>
<name>A0ABT0RQL7_9SPHN</name>
<dbReference type="Gene3D" id="1.10.287.470">
    <property type="entry name" value="Helix hairpin bin"/>
    <property type="match status" value="2"/>
</dbReference>
<keyword evidence="3" id="KW-0472">Membrane</keyword>
<dbReference type="Gene3D" id="2.40.50.100">
    <property type="match status" value="1"/>
</dbReference>
<feature type="domain" description="CusB-like beta-barrel" evidence="6">
    <location>
        <begin position="292"/>
        <end position="336"/>
    </location>
</feature>
<evidence type="ECO:0000313" key="7">
    <source>
        <dbReference type="EMBL" id="MCL6697256.1"/>
    </source>
</evidence>
<organism evidence="7 8">
    <name type="scientific">Sphingomonas caseinilyticus</name>
    <dbReference type="NCBI Taxonomy" id="2908205"/>
    <lineage>
        <taxon>Bacteria</taxon>
        <taxon>Pseudomonadati</taxon>
        <taxon>Pseudomonadota</taxon>
        <taxon>Alphaproteobacteria</taxon>
        <taxon>Sphingomonadales</taxon>
        <taxon>Sphingomonadaceae</taxon>
        <taxon>Sphingomonas</taxon>
    </lineage>
</organism>
<sequence>MRSADVETRLQTDSSGASSTTDGPAPAAAPSEGAAIDPPPPSRWNPQARSNLTTVTAILLVVAAVIFILYAWQLPPFGGRYEQTDNAYVRGQTTIISPQVSGYVSEVPVQDFQQVKAGDVLVRIEDRIYSAKVAQARANVLSQAASLDNSTQAQRSREANELAEDAAIANAQAQLIKAQADMRRIDALVGNGWVTTRDHDQQIAALRAAEAQLRQARAAREIGRQDVRTVIVGRAGLNANVESAKAQVRLAEVDLDHTVIRAPQDGQLSEVGVRRGQYVTSGTQLMFLVPRKLWVTANFKEAQTRNMRVGQPASFTVDALGKTRLKGHVESLAPAAGSEFAVLRPDNATGNFVKVAQRIAVRIRIDPDQPLADRIRPGMSVVARIDTGDR</sequence>
<dbReference type="Proteomes" id="UP001203410">
    <property type="component" value="Unassembled WGS sequence"/>
</dbReference>
<evidence type="ECO:0000256" key="3">
    <source>
        <dbReference type="SAM" id="Phobius"/>
    </source>
</evidence>
<evidence type="ECO:0000313" key="8">
    <source>
        <dbReference type="Proteomes" id="UP001203410"/>
    </source>
</evidence>
<dbReference type="InterPro" id="IPR058624">
    <property type="entry name" value="MdtA-like_HH"/>
</dbReference>
<feature type="compositionally biased region" description="Low complexity" evidence="2">
    <location>
        <begin position="12"/>
        <end position="36"/>
    </location>
</feature>
<feature type="region of interest" description="Disordered" evidence="2">
    <location>
        <begin position="1"/>
        <end position="48"/>
    </location>
</feature>
<dbReference type="Gene3D" id="2.40.30.170">
    <property type="match status" value="1"/>
</dbReference>
<proteinExistence type="predicted"/>
<dbReference type="InterPro" id="IPR058625">
    <property type="entry name" value="MdtA-like_BSH"/>
</dbReference>
<keyword evidence="3" id="KW-0812">Transmembrane</keyword>
<dbReference type="Pfam" id="PF25876">
    <property type="entry name" value="HH_MFP_RND"/>
    <property type="match status" value="1"/>
</dbReference>
<dbReference type="InterPro" id="IPR050739">
    <property type="entry name" value="MFP"/>
</dbReference>
<dbReference type="InterPro" id="IPR058792">
    <property type="entry name" value="Beta-barrel_RND_2"/>
</dbReference>
<dbReference type="Pfam" id="PF25954">
    <property type="entry name" value="Beta-barrel_RND_2"/>
    <property type="match status" value="1"/>
</dbReference>
<dbReference type="Pfam" id="PF25917">
    <property type="entry name" value="BSH_RND"/>
    <property type="match status" value="1"/>
</dbReference>
<gene>
    <name evidence="7" type="ORF">LZ496_00420</name>
</gene>
<dbReference type="PANTHER" id="PTHR30386:SF24">
    <property type="entry name" value="MULTIDRUG RESISTANCE EFFLUX PUMP"/>
    <property type="match status" value="1"/>
</dbReference>
<comment type="caution">
    <text evidence="7">The sequence shown here is derived from an EMBL/GenBank/DDBJ whole genome shotgun (WGS) entry which is preliminary data.</text>
</comment>
<feature type="compositionally biased region" description="Basic and acidic residues" evidence="2">
    <location>
        <begin position="1"/>
        <end position="10"/>
    </location>
</feature>
<dbReference type="EMBL" id="JAMGBA010000001">
    <property type="protein sequence ID" value="MCL6697256.1"/>
    <property type="molecule type" value="Genomic_DNA"/>
</dbReference>
<protein>
    <submittedName>
        <fullName evidence="7">HlyD family secretion protein</fullName>
    </submittedName>
</protein>
<dbReference type="PANTHER" id="PTHR30386">
    <property type="entry name" value="MEMBRANE FUSION SUBUNIT OF EMRAB-TOLC MULTIDRUG EFFLUX PUMP"/>
    <property type="match status" value="1"/>
</dbReference>
<evidence type="ECO:0000259" key="6">
    <source>
        <dbReference type="Pfam" id="PF25954"/>
    </source>
</evidence>
<keyword evidence="1" id="KW-0175">Coiled coil</keyword>